<evidence type="ECO:0000313" key="7">
    <source>
        <dbReference type="Proteomes" id="UP000594468"/>
    </source>
</evidence>
<dbReference type="InterPro" id="IPR051044">
    <property type="entry name" value="MAG_DAG_Lipase"/>
</dbReference>
<gene>
    <name evidence="6" type="ORF">G4Y79_21465</name>
</gene>
<comment type="catalytic activity">
    <reaction evidence="1">
        <text>Hydrolyzes glycerol monoesters of long-chain fatty acids.</text>
        <dbReference type="EC" id="3.1.1.23"/>
    </reaction>
</comment>
<dbReference type="FunFam" id="3.40.50.1820:FF:000117">
    <property type="entry name" value="Monoglyceride lipase, putative"/>
    <property type="match status" value="1"/>
</dbReference>
<dbReference type="Gene3D" id="3.40.50.1820">
    <property type="entry name" value="alpha/beta hydrolase"/>
    <property type="match status" value="1"/>
</dbReference>
<name>A0A7S8IE57_9CHLR</name>
<sequence length="283" mass="32127">MKHYTNMFYNKDEQRIHTEIWLPEAPPTAIILVVHGYAEHIGRYTPVIEQMVQEGYAVYGLDHRGHGKSQGKRVYMETINDLVDDLRQYFEWVREQHPGLPIIILSHSMGTLISLTFALRYQQDLHGLIISGTATNSDEILPSPLVTAMRWLSQVIPTVRLASPGGNDILTRDQAIIQAVEADPLIDKGPWRVGMAYRMIEAGRYIRAHAHELTLPLLILHGEADKLTPISGAQMIFDKASSTDKTIKMYPGMRHEVMNEIGREEVFDDIKLWLKGHLSNVTP</sequence>
<dbReference type="PRINTS" id="PR00111">
    <property type="entry name" value="ABHYDROLASE"/>
</dbReference>
<keyword evidence="6" id="KW-0378">Hydrolase</keyword>
<dbReference type="InterPro" id="IPR029058">
    <property type="entry name" value="AB_hydrolase_fold"/>
</dbReference>
<evidence type="ECO:0000256" key="3">
    <source>
        <dbReference type="ARBA" id="ARBA00013254"/>
    </source>
</evidence>
<dbReference type="Proteomes" id="UP000594468">
    <property type="component" value="Chromosome"/>
</dbReference>
<evidence type="ECO:0000259" key="5">
    <source>
        <dbReference type="Pfam" id="PF12146"/>
    </source>
</evidence>
<evidence type="ECO:0000313" key="6">
    <source>
        <dbReference type="EMBL" id="QPC82227.1"/>
    </source>
</evidence>
<dbReference type="GO" id="GO:0047372">
    <property type="term" value="F:monoacylglycerol lipase activity"/>
    <property type="evidence" value="ECO:0007669"/>
    <property type="project" value="UniProtKB-EC"/>
</dbReference>
<dbReference type="InterPro" id="IPR000073">
    <property type="entry name" value="AB_hydrolase_1"/>
</dbReference>
<dbReference type="InterPro" id="IPR022742">
    <property type="entry name" value="Hydrolase_4"/>
</dbReference>
<evidence type="ECO:0000256" key="1">
    <source>
        <dbReference type="ARBA" id="ARBA00001613"/>
    </source>
</evidence>
<dbReference type="KEGG" id="pmet:G4Y79_21465"/>
<evidence type="ECO:0000256" key="2">
    <source>
        <dbReference type="ARBA" id="ARBA00008645"/>
    </source>
</evidence>
<accession>A0A7S8IE57</accession>
<reference evidence="6 7" key="1">
    <citation type="submission" date="2020-02" db="EMBL/GenBank/DDBJ databases">
        <authorList>
            <person name="Zheng R.K."/>
            <person name="Sun C.M."/>
        </authorList>
    </citation>
    <scope>NUCLEOTIDE SEQUENCE [LARGE SCALE GENOMIC DNA]</scope>
    <source>
        <strain evidence="7">rifampicinis</strain>
    </source>
</reference>
<dbReference type="RefSeq" id="WP_195170296.1">
    <property type="nucleotide sequence ID" value="NZ_CP062983.1"/>
</dbReference>
<dbReference type="SUPFAM" id="SSF53474">
    <property type="entry name" value="alpha/beta-Hydrolases"/>
    <property type="match status" value="1"/>
</dbReference>
<evidence type="ECO:0000256" key="4">
    <source>
        <dbReference type="ARBA" id="ARBA00071261"/>
    </source>
</evidence>
<organism evidence="6 7">
    <name type="scientific">Phototrophicus methaneseepsis</name>
    <dbReference type="NCBI Taxonomy" id="2710758"/>
    <lineage>
        <taxon>Bacteria</taxon>
        <taxon>Bacillati</taxon>
        <taxon>Chloroflexota</taxon>
        <taxon>Candidatus Thermofontia</taxon>
        <taxon>Phototrophicales</taxon>
        <taxon>Phototrophicaceae</taxon>
        <taxon>Phototrophicus</taxon>
    </lineage>
</organism>
<protein>
    <recommendedName>
        <fullName evidence="4">Monoacylglycerol lipase</fullName>
        <ecNumber evidence="3">3.1.1.23</ecNumber>
    </recommendedName>
</protein>
<dbReference type="EMBL" id="CP062983">
    <property type="protein sequence ID" value="QPC82227.1"/>
    <property type="molecule type" value="Genomic_DNA"/>
</dbReference>
<dbReference type="Pfam" id="PF12146">
    <property type="entry name" value="Hydrolase_4"/>
    <property type="match status" value="1"/>
</dbReference>
<comment type="similarity">
    <text evidence="2">Belongs to the AB hydrolase superfamily.</text>
</comment>
<dbReference type="EC" id="3.1.1.23" evidence="3"/>
<keyword evidence="7" id="KW-1185">Reference proteome</keyword>
<feature type="domain" description="Serine aminopeptidase S33" evidence="5">
    <location>
        <begin position="26"/>
        <end position="260"/>
    </location>
</feature>
<dbReference type="AlphaFoldDB" id="A0A7S8IE57"/>
<proteinExistence type="inferred from homology"/>
<dbReference type="PANTHER" id="PTHR11614">
    <property type="entry name" value="PHOSPHOLIPASE-RELATED"/>
    <property type="match status" value="1"/>
</dbReference>